<evidence type="ECO:0000313" key="2">
    <source>
        <dbReference type="EMBL" id="EEP81324.1"/>
    </source>
</evidence>
<dbReference type="GeneID" id="8441866"/>
<dbReference type="RefSeq" id="XP_002583222.1">
    <property type="nucleotide sequence ID" value="XM_002583176.1"/>
</dbReference>
<dbReference type="AlphaFoldDB" id="C4JX16"/>
<dbReference type="InterPro" id="IPR009003">
    <property type="entry name" value="Peptidase_S1_PA"/>
</dbReference>
<dbReference type="EMBL" id="CH476618">
    <property type="protein sequence ID" value="EEP81324.1"/>
    <property type="molecule type" value="Genomic_DNA"/>
</dbReference>
<dbReference type="STRING" id="336963.C4JX16"/>
<dbReference type="Pfam" id="PF08192">
    <property type="entry name" value="Peptidase_S64"/>
    <property type="match status" value="1"/>
</dbReference>
<evidence type="ECO:0000256" key="1">
    <source>
        <dbReference type="SAM" id="MobiDB-lite"/>
    </source>
</evidence>
<reference evidence="3" key="1">
    <citation type="journal article" date="2009" name="Genome Res.">
        <title>Comparative genomic analyses of the human fungal pathogens Coccidioides and their relatives.</title>
        <authorList>
            <person name="Sharpton T.J."/>
            <person name="Stajich J.E."/>
            <person name="Rounsley S.D."/>
            <person name="Gardner M.J."/>
            <person name="Wortman J.R."/>
            <person name="Jordar V.S."/>
            <person name="Maiti R."/>
            <person name="Kodira C.D."/>
            <person name="Neafsey D.E."/>
            <person name="Zeng Q."/>
            <person name="Hung C.-Y."/>
            <person name="McMahan C."/>
            <person name="Muszewska A."/>
            <person name="Grynberg M."/>
            <person name="Mandel M.A."/>
            <person name="Kellner E.M."/>
            <person name="Barker B.M."/>
            <person name="Galgiani J.N."/>
            <person name="Orbach M.J."/>
            <person name="Kirkland T.N."/>
            <person name="Cole G.T."/>
            <person name="Henn M.R."/>
            <person name="Birren B.W."/>
            <person name="Taylor J.W."/>
        </authorList>
    </citation>
    <scope>NUCLEOTIDE SEQUENCE [LARGE SCALE GENOMIC DNA]</scope>
    <source>
        <strain evidence="3">UAMH 1704</strain>
    </source>
</reference>
<keyword evidence="3" id="KW-1185">Reference proteome</keyword>
<dbReference type="OrthoDB" id="3796887at2759"/>
<dbReference type="KEGG" id="ure:UREG_06189"/>
<organism evidence="2 3">
    <name type="scientific">Uncinocarpus reesii (strain UAMH 1704)</name>
    <dbReference type="NCBI Taxonomy" id="336963"/>
    <lineage>
        <taxon>Eukaryota</taxon>
        <taxon>Fungi</taxon>
        <taxon>Dikarya</taxon>
        <taxon>Ascomycota</taxon>
        <taxon>Pezizomycotina</taxon>
        <taxon>Eurotiomycetes</taxon>
        <taxon>Eurotiomycetidae</taxon>
        <taxon>Onygenales</taxon>
        <taxon>Onygenaceae</taxon>
        <taxon>Uncinocarpus</taxon>
    </lineage>
</organism>
<dbReference type="VEuPathDB" id="FungiDB:UREG_06189"/>
<name>C4JX16_UNCRE</name>
<protein>
    <recommendedName>
        <fullName evidence="4">Peptidase S7 domain-containing protein</fullName>
    </recommendedName>
</protein>
<evidence type="ECO:0008006" key="4">
    <source>
        <dbReference type="Google" id="ProtNLM"/>
    </source>
</evidence>
<dbReference type="SUPFAM" id="SSF50494">
    <property type="entry name" value="Trypsin-like serine proteases"/>
    <property type="match status" value="1"/>
</dbReference>
<dbReference type="HOGENOM" id="CLU_020547_1_0_1"/>
<sequence>MGKHQPRKWRQTESPLSFARRASRRHPDDQYRTKMDSTQGEIDTRLPYRKGWPKPLPILPLSSKAVSPRELPDLLPNKEEIKGFLKLHGVEFQFWSRCRRFNDGQHPDHEDITLVIHCTGLENFSVAALEELRLQFHNRGWRYRVEFIDDDQANAPLHCICPDDPIVQEWEEIHEQRVLRMIADLEWQTVNVFRCGTAVEEGECPITVIISAWDAASDVWWDHILPSIILNVSCKSDYFRHRRCKLLSPQSVVSDSDTNAWLSSIEGTIALLETLIDGDPERRGLGDTSKAGFRKILNLIDCQRNNDAAIRTSRREAGSIIATSGQRTLELDGRDWWVDWALVRLPERRGRDATILTHRKISEEVGIQWSSKPLREQNLVFKQGSATGYTQGRINGIKPIISMKVEQGQAQNSDSFLVQGSAWAIIGSSDEGAGTAFSRPGDSGSLILDSYNRIIGLLFASEKLISYFIPFATVVEDIKRATGGRVLTPTEDIASIDSADADHEDDD</sequence>
<dbReference type="InterPro" id="IPR012985">
    <property type="entry name" value="Peptidase_S64_Ssy5"/>
</dbReference>
<dbReference type="eggNOG" id="ENOG502SKD3">
    <property type="taxonomic scope" value="Eukaryota"/>
</dbReference>
<feature type="compositionally biased region" description="Basic and acidic residues" evidence="1">
    <location>
        <begin position="25"/>
        <end position="35"/>
    </location>
</feature>
<dbReference type="Proteomes" id="UP000002058">
    <property type="component" value="Unassembled WGS sequence"/>
</dbReference>
<accession>C4JX16</accession>
<feature type="region of interest" description="Disordered" evidence="1">
    <location>
        <begin position="1"/>
        <end position="42"/>
    </location>
</feature>
<proteinExistence type="predicted"/>
<dbReference type="InParanoid" id="C4JX16"/>
<evidence type="ECO:0000313" key="3">
    <source>
        <dbReference type="Proteomes" id="UP000002058"/>
    </source>
</evidence>
<gene>
    <name evidence="2" type="ORF">UREG_06189</name>
</gene>